<evidence type="ECO:0000259" key="4">
    <source>
        <dbReference type="Pfam" id="PF02729"/>
    </source>
</evidence>
<protein>
    <submittedName>
        <fullName evidence="7">Ornithine carbamoyltransferase</fullName>
    </submittedName>
</protein>
<dbReference type="EMBL" id="BLRX01000003">
    <property type="protein sequence ID" value="GFP24603.1"/>
    <property type="molecule type" value="Genomic_DNA"/>
</dbReference>
<sequence>MRTESFRGRDFITLLEYSREEVETILDLALDLKRRFAAGEPHDHLLRAKTLFMIFYNQSLRTRNSFEAGMTQLGGHAHYLDPEKIYTPALPGREVAYTTERVSDVARVLSRMGHAIAIRCYGDPVDWIYGGANEIIRNFAYWADIPVLNMEDDKYHPFQALADILTVQEKFGTFKRVKFVMSWAYSPSVHKPRAVPQSAIIAATLMGMDVVLAHPKGMELDEEVLGACQKNAQSYGGSFQIVNEFEEALKGAQVVYPKSWTAVPLFKPPVGEDNPDKAKEIFEANKDWICDKERLALADEGAIYLHCLPADRGFEVTDEVIDGPQSVVFDEAENRLHVQKAVMALTMR</sequence>
<accession>A0A6V8PR69</accession>
<dbReference type="NCBIfam" id="NF003384">
    <property type="entry name" value="PRK04523.1"/>
    <property type="match status" value="1"/>
</dbReference>
<reference evidence="8 9" key="1">
    <citation type="journal article" date="2020" name="Front. Microbiol.">
        <title>Single-cell genomics of novel Actinobacteria with the Wood-Ljungdahl pathway discovered in a serpentinizing system.</title>
        <authorList>
            <person name="Merino N."/>
            <person name="Kawai M."/>
            <person name="Boyd E.S."/>
            <person name="Colman D.R."/>
            <person name="McGlynn S.E."/>
            <person name="Nealson K.H."/>
            <person name="Kurokawa K."/>
            <person name="Hongoh Y."/>
        </authorList>
    </citation>
    <scope>NUCLEOTIDE SEQUENCE [LARGE SCALE GENOMIC DNA]</scope>
    <source>
        <strain evidence="5 10">S06</strain>
        <strain evidence="6 8">S25</strain>
        <strain evidence="7 9">S43</strain>
    </source>
</reference>
<dbReference type="PANTHER" id="PTHR45753:SF3">
    <property type="entry name" value="ORNITHINE TRANSCARBAMYLASE, MITOCHONDRIAL"/>
    <property type="match status" value="1"/>
</dbReference>
<dbReference type="Pfam" id="PF02729">
    <property type="entry name" value="OTCace_N"/>
    <property type="match status" value="1"/>
</dbReference>
<dbReference type="PANTHER" id="PTHR45753">
    <property type="entry name" value="ORNITHINE CARBAMOYLTRANSFERASE, MITOCHONDRIAL"/>
    <property type="match status" value="1"/>
</dbReference>
<comment type="similarity">
    <text evidence="2">Belongs to the aspartate/ornithine carbamoyltransferase superfamily.</text>
</comment>
<organism evidence="7 9">
    <name type="scientific">Candidatus Hakubella thermalkaliphila</name>
    <dbReference type="NCBI Taxonomy" id="2754717"/>
    <lineage>
        <taxon>Bacteria</taxon>
        <taxon>Bacillati</taxon>
        <taxon>Actinomycetota</taxon>
        <taxon>Actinomycetota incertae sedis</taxon>
        <taxon>Candidatus Hakubellales</taxon>
        <taxon>Candidatus Hakubellaceae</taxon>
        <taxon>Candidatus Hakubella</taxon>
    </lineage>
</organism>
<dbReference type="GO" id="GO:0042450">
    <property type="term" value="P:L-arginine biosynthetic process via ornithine"/>
    <property type="evidence" value="ECO:0007669"/>
    <property type="project" value="TreeGrafter"/>
</dbReference>
<dbReference type="Gene3D" id="3.40.50.1370">
    <property type="entry name" value="Aspartate/ornithine carbamoyltransferase"/>
    <property type="match status" value="2"/>
</dbReference>
<gene>
    <name evidence="5" type="ORF">HKBW3S06_00695</name>
    <name evidence="6" type="ORF">HKBW3S25_00041</name>
    <name evidence="7" type="ORF">HKBW3S43_00343</name>
</gene>
<evidence type="ECO:0000313" key="6">
    <source>
        <dbReference type="EMBL" id="GFP24603.1"/>
    </source>
</evidence>
<dbReference type="GO" id="GO:0004585">
    <property type="term" value="F:ornithine carbamoyltransferase activity"/>
    <property type="evidence" value="ECO:0007669"/>
    <property type="project" value="TreeGrafter"/>
</dbReference>
<dbReference type="PRINTS" id="PR00100">
    <property type="entry name" value="AOTCASE"/>
</dbReference>
<evidence type="ECO:0000259" key="3">
    <source>
        <dbReference type="Pfam" id="PF00185"/>
    </source>
</evidence>
<evidence type="ECO:0000313" key="9">
    <source>
        <dbReference type="Proteomes" id="UP000576480"/>
    </source>
</evidence>
<evidence type="ECO:0000313" key="7">
    <source>
        <dbReference type="EMBL" id="GFP34550.1"/>
    </source>
</evidence>
<proteinExistence type="inferred from homology"/>
<dbReference type="PRINTS" id="PR00101">
    <property type="entry name" value="ATCASE"/>
</dbReference>
<dbReference type="EMBL" id="BLRV01000052">
    <property type="protein sequence ID" value="GFP21468.1"/>
    <property type="molecule type" value="Genomic_DNA"/>
</dbReference>
<dbReference type="GO" id="GO:0016597">
    <property type="term" value="F:amino acid binding"/>
    <property type="evidence" value="ECO:0007669"/>
    <property type="project" value="InterPro"/>
</dbReference>
<dbReference type="EMBL" id="BLSB01000010">
    <property type="protein sequence ID" value="GFP34550.1"/>
    <property type="molecule type" value="Genomic_DNA"/>
</dbReference>
<evidence type="ECO:0000313" key="5">
    <source>
        <dbReference type="EMBL" id="GFP21468.1"/>
    </source>
</evidence>
<dbReference type="SUPFAM" id="SSF53671">
    <property type="entry name" value="Aspartate/ornithine carbamoyltransferase"/>
    <property type="match status" value="1"/>
</dbReference>
<feature type="domain" description="Aspartate/ornithine carbamoyltransferase Asp/Orn-binding" evidence="3">
    <location>
        <begin position="195"/>
        <end position="345"/>
    </location>
</feature>
<evidence type="ECO:0000313" key="10">
    <source>
        <dbReference type="Proteomes" id="UP000580051"/>
    </source>
</evidence>
<dbReference type="Proteomes" id="UP000576480">
    <property type="component" value="Unassembled WGS sequence"/>
</dbReference>
<dbReference type="Proteomes" id="UP000580051">
    <property type="component" value="Unassembled WGS sequence"/>
</dbReference>
<dbReference type="InterPro" id="IPR006130">
    <property type="entry name" value="Asp/Orn_carbamoylTrfase"/>
</dbReference>
<dbReference type="InterPro" id="IPR006132">
    <property type="entry name" value="Asp/Orn_carbamoyltranf_P-bd"/>
</dbReference>
<dbReference type="Pfam" id="PF00185">
    <property type="entry name" value="OTCace"/>
    <property type="match status" value="1"/>
</dbReference>
<dbReference type="Proteomes" id="UP000543224">
    <property type="component" value="Unassembled WGS sequence"/>
</dbReference>
<evidence type="ECO:0000313" key="8">
    <source>
        <dbReference type="Proteomes" id="UP000543224"/>
    </source>
</evidence>
<keyword evidence="1 2" id="KW-0808">Transferase</keyword>
<name>A0A6V8PR69_9ACTN</name>
<dbReference type="InterPro" id="IPR036901">
    <property type="entry name" value="Asp/Orn_carbamoylTrfase_sf"/>
</dbReference>
<comment type="caution">
    <text evidence="7">The sequence shown here is derived from an EMBL/GenBank/DDBJ whole genome shotgun (WGS) entry which is preliminary data.</text>
</comment>
<evidence type="ECO:0000256" key="1">
    <source>
        <dbReference type="ARBA" id="ARBA00022679"/>
    </source>
</evidence>
<dbReference type="RefSeq" id="WP_176226603.1">
    <property type="nucleotide sequence ID" value="NZ_BLRV01000052.1"/>
</dbReference>
<dbReference type="InterPro" id="IPR006131">
    <property type="entry name" value="Asp_carbamoyltransf_Asp/Orn-bd"/>
</dbReference>
<evidence type="ECO:0000256" key="2">
    <source>
        <dbReference type="RuleBase" id="RU003634"/>
    </source>
</evidence>
<feature type="domain" description="Aspartate/ornithine carbamoyltransferase carbamoyl-P binding" evidence="4">
    <location>
        <begin position="9"/>
        <end position="169"/>
    </location>
</feature>
<dbReference type="AlphaFoldDB" id="A0A6V8PR69"/>
<dbReference type="GO" id="GO:0019240">
    <property type="term" value="P:citrulline biosynthetic process"/>
    <property type="evidence" value="ECO:0007669"/>
    <property type="project" value="TreeGrafter"/>
</dbReference>